<protein>
    <recommendedName>
        <fullName evidence="3">Wall-associated receptor kinase galacturonan-binding domain-containing protein</fullName>
    </recommendedName>
</protein>
<evidence type="ECO:0000313" key="1">
    <source>
        <dbReference type="EMBL" id="MBA0799547.1"/>
    </source>
</evidence>
<name>A0A7J9GPP4_9ROSI</name>
<proteinExistence type="predicted"/>
<feature type="non-terminal residue" evidence="1">
    <location>
        <position position="187"/>
    </location>
</feature>
<dbReference type="PANTHER" id="PTHR33491">
    <property type="entry name" value="OSJNBA0016N04.9 PROTEIN"/>
    <property type="match status" value="1"/>
</dbReference>
<keyword evidence="2" id="KW-1185">Reference proteome</keyword>
<gene>
    <name evidence="1" type="ORF">Gohar_010059</name>
</gene>
<organism evidence="1 2">
    <name type="scientific">Gossypium harknessii</name>
    <dbReference type="NCBI Taxonomy" id="34285"/>
    <lineage>
        <taxon>Eukaryota</taxon>
        <taxon>Viridiplantae</taxon>
        <taxon>Streptophyta</taxon>
        <taxon>Embryophyta</taxon>
        <taxon>Tracheophyta</taxon>
        <taxon>Spermatophyta</taxon>
        <taxon>Magnoliopsida</taxon>
        <taxon>eudicotyledons</taxon>
        <taxon>Gunneridae</taxon>
        <taxon>Pentapetalae</taxon>
        <taxon>rosids</taxon>
        <taxon>malvids</taxon>
        <taxon>Malvales</taxon>
        <taxon>Malvaceae</taxon>
        <taxon>Malvoideae</taxon>
        <taxon>Gossypium</taxon>
    </lineage>
</organism>
<reference evidence="1 2" key="1">
    <citation type="journal article" date="2019" name="Genome Biol. Evol.">
        <title>Insights into the evolution of the New World diploid cottons (Gossypium, subgenus Houzingenia) based on genome sequencing.</title>
        <authorList>
            <person name="Grover C.E."/>
            <person name="Arick M.A. 2nd"/>
            <person name="Thrash A."/>
            <person name="Conover J.L."/>
            <person name="Sanders W.S."/>
            <person name="Peterson D.G."/>
            <person name="Frelichowski J.E."/>
            <person name="Scheffler J.A."/>
            <person name="Scheffler B.E."/>
            <person name="Wendel J.F."/>
        </authorList>
    </citation>
    <scope>NUCLEOTIDE SEQUENCE [LARGE SCALE GENOMIC DNA]</scope>
    <source>
        <strain evidence="1">0</strain>
        <tissue evidence="1">Leaf</tissue>
    </source>
</reference>
<dbReference type="Proteomes" id="UP000593560">
    <property type="component" value="Unassembled WGS sequence"/>
</dbReference>
<feature type="non-terminal residue" evidence="1">
    <location>
        <position position="1"/>
    </location>
</feature>
<evidence type="ECO:0000313" key="2">
    <source>
        <dbReference type="Proteomes" id="UP000593560"/>
    </source>
</evidence>
<evidence type="ECO:0008006" key="3">
    <source>
        <dbReference type="Google" id="ProtNLM"/>
    </source>
</evidence>
<dbReference type="AlphaFoldDB" id="A0A7J9GPP4"/>
<dbReference type="OrthoDB" id="997412at2759"/>
<sequence length="187" mass="20176">HSICYTHPSFRVTCNQTLNGEKPFINVNGIDLEVLGSIYSDAILINNPVTYINCDMASVSVDLSGTPFFFSSERNNFGSVGCGNLATILSNEADSLGGCVQPRCDNGASESGCFTEMTANLTSYNVSMTAMYPDSNRCASAFIYSRDSLRSVYPLPTFINIRTTHAPAVLNWNSTYCGDAGQSRAVT</sequence>
<comment type="caution">
    <text evidence="1">The sequence shown here is derived from an EMBL/GenBank/DDBJ whole genome shotgun (WGS) entry which is preliminary data.</text>
</comment>
<dbReference type="EMBL" id="JABFAD010000006">
    <property type="protein sequence ID" value="MBA0799547.1"/>
    <property type="molecule type" value="Genomic_DNA"/>
</dbReference>
<accession>A0A7J9GPP4</accession>